<feature type="transmembrane region" description="Helical" evidence="1">
    <location>
        <begin position="89"/>
        <end position="111"/>
    </location>
</feature>
<name>A0A9W6EWP1_9FLAO</name>
<evidence type="ECO:0000313" key="2">
    <source>
        <dbReference type="EMBL" id="GLB53288.1"/>
    </source>
</evidence>
<feature type="transmembrane region" description="Helical" evidence="1">
    <location>
        <begin position="123"/>
        <end position="142"/>
    </location>
</feature>
<keyword evidence="1" id="KW-0812">Transmembrane</keyword>
<keyword evidence="3" id="KW-1185">Reference proteome</keyword>
<gene>
    <name evidence="2" type="ORF">NBRC110019_23290</name>
</gene>
<organism evidence="2 3">
    <name type="scientific">Neptunitalea chrysea</name>
    <dbReference type="NCBI Taxonomy" id="1647581"/>
    <lineage>
        <taxon>Bacteria</taxon>
        <taxon>Pseudomonadati</taxon>
        <taxon>Bacteroidota</taxon>
        <taxon>Flavobacteriia</taxon>
        <taxon>Flavobacteriales</taxon>
        <taxon>Flavobacteriaceae</taxon>
        <taxon>Neptunitalea</taxon>
    </lineage>
</organism>
<reference evidence="2" key="1">
    <citation type="submission" date="2022-07" db="EMBL/GenBank/DDBJ databases">
        <title>Taxonomy of Novel Oxalotrophic and Methylotrophic Bacteria.</title>
        <authorList>
            <person name="Sahin N."/>
            <person name="Tani A."/>
        </authorList>
    </citation>
    <scope>NUCLEOTIDE SEQUENCE</scope>
    <source>
        <strain evidence="2">AM327</strain>
    </source>
</reference>
<dbReference type="RefSeq" id="WP_281755095.1">
    <property type="nucleotide sequence ID" value="NZ_BRVP01000016.1"/>
</dbReference>
<dbReference type="Proteomes" id="UP001143545">
    <property type="component" value="Unassembled WGS sequence"/>
</dbReference>
<proteinExistence type="predicted"/>
<accession>A0A9W6EWP1</accession>
<dbReference type="Pfam" id="PF04087">
    <property type="entry name" value="DUF389"/>
    <property type="match status" value="1"/>
</dbReference>
<comment type="caution">
    <text evidence="2">The sequence shown here is derived from an EMBL/GenBank/DDBJ whole genome shotgun (WGS) entry which is preliminary data.</text>
</comment>
<dbReference type="PANTHER" id="PTHR20992">
    <property type="entry name" value="AT15442P-RELATED"/>
    <property type="match status" value="1"/>
</dbReference>
<feature type="transmembrane region" description="Helical" evidence="1">
    <location>
        <begin position="162"/>
        <end position="178"/>
    </location>
</feature>
<feature type="transmembrane region" description="Helical" evidence="1">
    <location>
        <begin position="66"/>
        <end position="83"/>
    </location>
</feature>
<dbReference type="InterPro" id="IPR005240">
    <property type="entry name" value="DUF389"/>
</dbReference>
<keyword evidence="1" id="KW-1133">Transmembrane helix</keyword>
<dbReference type="PANTHER" id="PTHR20992:SF9">
    <property type="entry name" value="AT15442P-RELATED"/>
    <property type="match status" value="1"/>
</dbReference>
<feature type="transmembrane region" description="Helical" evidence="1">
    <location>
        <begin position="257"/>
        <end position="275"/>
    </location>
</feature>
<dbReference type="EMBL" id="BRVP01000016">
    <property type="protein sequence ID" value="GLB53288.1"/>
    <property type="molecule type" value="Genomic_DNA"/>
</dbReference>
<dbReference type="AlphaFoldDB" id="A0A9W6EWP1"/>
<protein>
    <submittedName>
        <fullName evidence="2">DUF389 domain-containing protein</fullName>
    </submittedName>
</protein>
<feature type="transmembrane region" description="Helical" evidence="1">
    <location>
        <begin position="185"/>
        <end position="207"/>
    </location>
</feature>
<feature type="transmembrane region" description="Helical" evidence="1">
    <location>
        <begin position="213"/>
        <end position="236"/>
    </location>
</feature>
<evidence type="ECO:0000313" key="3">
    <source>
        <dbReference type="Proteomes" id="UP001143545"/>
    </source>
</evidence>
<evidence type="ECO:0000256" key="1">
    <source>
        <dbReference type="SAM" id="Phobius"/>
    </source>
</evidence>
<keyword evidence="1" id="KW-0472">Membrane</keyword>
<sequence>MKRTSEKNDEVEGELDNSTTEVKKDFTGFIGSLKKFLVDLLDIRENTDSKSTIEGIKADIPFKGHTAWILVCSIFIASIGLNANSNPVVIGAMLISPLMGPILGMGLSLAINDIDTLKRSLNNFLVMVGLSVLTAFLFFSFFPLKDQSSELLARTQPDIRDVLIAFFGGMAVVIARAKRGTIASVIFGVAIATALMPPLCTVGYGLAVWQPDFFLGALYLFVINTIFIGLATYLVLKVLKLPMVRYANSKRRKRTMQLASVVALIVMAPAIYTFYKVFQEAVFVNQASKFIDEHIKTYTFDDQGFFIDKFSTISYNDGEDSTIELVFGGDEEIPQKVVETWITQKDKYPRLKEAKLEIKGGGKDRAGLELSYMKKINEYNKEQIKTKDEELVYLREELVKAQKNIGKHIPFEDVSKELKINYPEIGILSYGNFVSNNFKKLDTVTVFNVKWNDSIKLSESSADRMAKIQAYLRQRLKDTRIEVKQMESD</sequence>